<feature type="domain" description="Radical SAM core" evidence="5">
    <location>
        <begin position="18"/>
        <end position="228"/>
    </location>
</feature>
<evidence type="ECO:0000313" key="7">
    <source>
        <dbReference type="Proteomes" id="UP000242427"/>
    </source>
</evidence>
<dbReference type="InterPro" id="IPR007197">
    <property type="entry name" value="rSAM"/>
</dbReference>
<dbReference type="InterPro" id="IPR023885">
    <property type="entry name" value="4Fe4S-binding_SPASM_dom"/>
</dbReference>
<dbReference type="SFLD" id="SFLDG01216">
    <property type="entry name" value="thioether_bond_formation_requi"/>
    <property type="match status" value="1"/>
</dbReference>
<dbReference type="GO" id="GO:0046872">
    <property type="term" value="F:metal ion binding"/>
    <property type="evidence" value="ECO:0007669"/>
    <property type="project" value="UniProtKB-KW"/>
</dbReference>
<evidence type="ECO:0000313" key="6">
    <source>
        <dbReference type="EMBL" id="PSJ29543.1"/>
    </source>
</evidence>
<dbReference type="Pfam" id="PF04055">
    <property type="entry name" value="Radical_SAM"/>
    <property type="match status" value="1"/>
</dbReference>
<keyword evidence="4" id="KW-0411">Iron-sulfur</keyword>
<dbReference type="CDD" id="cd01335">
    <property type="entry name" value="Radical_SAM"/>
    <property type="match status" value="1"/>
</dbReference>
<evidence type="ECO:0000256" key="2">
    <source>
        <dbReference type="ARBA" id="ARBA00022723"/>
    </source>
</evidence>
<dbReference type="Proteomes" id="UP000242427">
    <property type="component" value="Unassembled WGS sequence"/>
</dbReference>
<proteinExistence type="predicted"/>
<gene>
    <name evidence="6" type="ORF">B7P34_06650</name>
</gene>
<comment type="caution">
    <text evidence="6">The sequence shown here is derived from an EMBL/GenBank/DDBJ whole genome shotgun (WGS) entry which is preliminary data.</text>
</comment>
<dbReference type="SFLD" id="SFLDS00029">
    <property type="entry name" value="Radical_SAM"/>
    <property type="match status" value="1"/>
</dbReference>
<reference evidence="6 7" key="1">
    <citation type="submission" date="2018-03" db="EMBL/GenBank/DDBJ databases">
        <title>Chitinolytic properties of Streptosporangium nondiastaticum TBG75A20.</title>
        <authorList>
            <person name="Gayathri V."/>
            <person name="Shiburaj S."/>
        </authorList>
    </citation>
    <scope>NUCLEOTIDE SEQUENCE [LARGE SCALE GENOMIC DNA]</scope>
    <source>
        <strain evidence="6 7">TBG75A20</strain>
    </source>
</reference>
<keyword evidence="2" id="KW-0479">Metal-binding</keyword>
<keyword evidence="7" id="KW-1185">Reference proteome</keyword>
<keyword evidence="3" id="KW-0408">Iron</keyword>
<evidence type="ECO:0000256" key="4">
    <source>
        <dbReference type="ARBA" id="ARBA00023014"/>
    </source>
</evidence>
<dbReference type="GO" id="GO:0051536">
    <property type="term" value="F:iron-sulfur cluster binding"/>
    <property type="evidence" value="ECO:0007669"/>
    <property type="project" value="UniProtKB-KW"/>
</dbReference>
<dbReference type="SUPFAM" id="SSF102114">
    <property type="entry name" value="Radical SAM enzymes"/>
    <property type="match status" value="1"/>
</dbReference>
<protein>
    <submittedName>
        <fullName evidence="6">Radical SAM protein</fullName>
    </submittedName>
</protein>
<organism evidence="6 7">
    <name type="scientific">Streptosporangium nondiastaticum</name>
    <dbReference type="NCBI Taxonomy" id="35764"/>
    <lineage>
        <taxon>Bacteria</taxon>
        <taxon>Bacillati</taxon>
        <taxon>Actinomycetota</taxon>
        <taxon>Actinomycetes</taxon>
        <taxon>Streptosporangiales</taxon>
        <taxon>Streptosporangiaceae</taxon>
        <taxon>Streptosporangium</taxon>
    </lineage>
</organism>
<dbReference type="OrthoDB" id="9782387at2"/>
<dbReference type="GO" id="GO:0003824">
    <property type="term" value="F:catalytic activity"/>
    <property type="evidence" value="ECO:0007669"/>
    <property type="project" value="InterPro"/>
</dbReference>
<name>A0A9X7PIX7_9ACTN</name>
<dbReference type="EMBL" id="PXWG01000009">
    <property type="protein sequence ID" value="PSJ29543.1"/>
    <property type="molecule type" value="Genomic_DNA"/>
</dbReference>
<dbReference type="Pfam" id="PF13186">
    <property type="entry name" value="SPASM"/>
    <property type="match status" value="1"/>
</dbReference>
<dbReference type="SFLD" id="SFLDG01386">
    <property type="entry name" value="main_SPASM_domain-containing"/>
    <property type="match status" value="1"/>
</dbReference>
<dbReference type="PROSITE" id="PS51918">
    <property type="entry name" value="RADICAL_SAM"/>
    <property type="match status" value="1"/>
</dbReference>
<dbReference type="Gene3D" id="3.20.20.70">
    <property type="entry name" value="Aldolase class I"/>
    <property type="match status" value="1"/>
</dbReference>
<sequence>MQFVCPFQRGAHVSALPPLSPLFAWLEITEFCNLRCRHCYASSSPKGTHGDMATADWLRVIDQLRQLGVRHTQFIGGEPTLHPDLPTLIRHALAAGLKVEVFSNLTHISENVWQALQLPGVRLAFSYYSDDPEDHEDVTDTVGSHARTRATIEEAKARGIPLRASVIKVLDGQRHDQAREELLQVGFYDVRVDRLRQFGRGADGRAPDIKNLCGQCGVRKFAISPWGDVWPCVFSRWMPVGNVHHNSLTDIYRGEQMRAAVASLAEVFPEKHSMGKDKKPDVVCTPDCQPSFNTCSPQLVCAPDAECGPTGQKKSVVLSPHRSVRYYDPGVSNTDC</sequence>
<evidence type="ECO:0000256" key="1">
    <source>
        <dbReference type="ARBA" id="ARBA00022691"/>
    </source>
</evidence>
<evidence type="ECO:0000259" key="5">
    <source>
        <dbReference type="PROSITE" id="PS51918"/>
    </source>
</evidence>
<dbReference type="InterPro" id="IPR013785">
    <property type="entry name" value="Aldolase_TIM"/>
</dbReference>
<dbReference type="PANTHER" id="PTHR11228:SF7">
    <property type="entry name" value="PQQA PEPTIDE CYCLASE"/>
    <property type="match status" value="1"/>
</dbReference>
<dbReference type="InterPro" id="IPR050377">
    <property type="entry name" value="Radical_SAM_PqqE_MftC-like"/>
</dbReference>
<evidence type="ECO:0000256" key="3">
    <source>
        <dbReference type="ARBA" id="ARBA00023004"/>
    </source>
</evidence>
<dbReference type="AlphaFoldDB" id="A0A9X7PIX7"/>
<dbReference type="SFLD" id="SFLDG01067">
    <property type="entry name" value="SPASM/twitch_domain_containing"/>
    <property type="match status" value="1"/>
</dbReference>
<accession>A0A9X7PIX7</accession>
<keyword evidence="1" id="KW-0949">S-adenosyl-L-methionine</keyword>
<dbReference type="SFLD" id="SFLDF00365">
    <property type="entry name" value="thuricin_CD_(TrnCD-like)"/>
    <property type="match status" value="1"/>
</dbReference>
<dbReference type="CDD" id="cd21109">
    <property type="entry name" value="SPASM"/>
    <property type="match status" value="1"/>
</dbReference>
<dbReference type="PANTHER" id="PTHR11228">
    <property type="entry name" value="RADICAL SAM DOMAIN PROTEIN"/>
    <property type="match status" value="1"/>
</dbReference>
<dbReference type="InterPro" id="IPR058240">
    <property type="entry name" value="rSAM_sf"/>
</dbReference>